<feature type="domain" description="Mammalian cell entry C-terminal" evidence="2">
    <location>
        <begin position="114"/>
        <end position="280"/>
    </location>
</feature>
<evidence type="ECO:0000259" key="2">
    <source>
        <dbReference type="Pfam" id="PF11887"/>
    </source>
</evidence>
<dbReference type="InterPro" id="IPR003399">
    <property type="entry name" value="Mce/MlaD"/>
</dbReference>
<proteinExistence type="predicted"/>
<dbReference type="PROSITE" id="PS51257">
    <property type="entry name" value="PROKAR_LIPOPROTEIN"/>
    <property type="match status" value="1"/>
</dbReference>
<dbReference type="InterPro" id="IPR005693">
    <property type="entry name" value="Mce"/>
</dbReference>
<keyword evidence="4" id="KW-1185">Reference proteome</keyword>
<gene>
    <name evidence="3" type="ORF">Afil01_16490</name>
</gene>
<dbReference type="Pfam" id="PF02470">
    <property type="entry name" value="MlaD"/>
    <property type="match status" value="1"/>
</dbReference>
<dbReference type="NCBIfam" id="TIGR00996">
    <property type="entry name" value="Mtu_fam_mce"/>
    <property type="match status" value="1"/>
</dbReference>
<evidence type="ECO:0000259" key="1">
    <source>
        <dbReference type="Pfam" id="PF02470"/>
    </source>
</evidence>
<dbReference type="GO" id="GO:0005576">
    <property type="term" value="C:extracellular region"/>
    <property type="evidence" value="ECO:0007669"/>
    <property type="project" value="TreeGrafter"/>
</dbReference>
<name>A0A9W6SJ03_9ACTN</name>
<dbReference type="Proteomes" id="UP001165079">
    <property type="component" value="Unassembled WGS sequence"/>
</dbReference>
<protein>
    <submittedName>
        <fullName evidence="3">ABC transporter substrate-binding protein</fullName>
    </submittedName>
</protein>
<dbReference type="EMBL" id="BSTX01000001">
    <property type="protein sequence ID" value="GLZ76842.1"/>
    <property type="molecule type" value="Genomic_DNA"/>
</dbReference>
<evidence type="ECO:0000313" key="4">
    <source>
        <dbReference type="Proteomes" id="UP001165079"/>
    </source>
</evidence>
<organism evidence="3 4">
    <name type="scientific">Actinorhabdospora filicis</name>
    <dbReference type="NCBI Taxonomy" id="1785913"/>
    <lineage>
        <taxon>Bacteria</taxon>
        <taxon>Bacillati</taxon>
        <taxon>Actinomycetota</taxon>
        <taxon>Actinomycetes</taxon>
        <taxon>Micromonosporales</taxon>
        <taxon>Micromonosporaceae</taxon>
        <taxon>Actinorhabdospora</taxon>
    </lineage>
</organism>
<accession>A0A9W6SJ03</accession>
<dbReference type="AlphaFoldDB" id="A0A9W6SJ03"/>
<sequence>MRKLLAVLAPVALVLSGCSSMPLPGGAGAGGYAVTIEFADVLDLVANSAVKVNDVTVGNVEDIEAEGWTAKVTVRVDEDVKLPANATAALRQTSLLGEKFIALSPPIDVPPAGDLTDGATIPLERTRRSAEVEEVLGALALTLGGGGLDQLRTINTELIAALEGRESDIRDTLNQLDVFVTALDAQRDDIVAAIEALDGLAAELAAQKDDIGAALEALGPGAEVLADQRENLTSALSALGELGRVGTHVVNATREDTLATVRSLQPVLEQLVKAGDDFPRGLELALSYPFPHNVSGAIKGDFVNLHVTLDLDLGNVLSNLFGAEPEPTPVPGKPAGEKDPVTGAIDPLVGGLTDLLLGGLAK</sequence>
<reference evidence="3" key="1">
    <citation type="submission" date="2023-03" db="EMBL/GenBank/DDBJ databases">
        <title>Actinorhabdospora filicis NBRC 111898.</title>
        <authorList>
            <person name="Ichikawa N."/>
            <person name="Sato H."/>
            <person name="Tonouchi N."/>
        </authorList>
    </citation>
    <scope>NUCLEOTIDE SEQUENCE</scope>
    <source>
        <strain evidence="3">NBRC 111898</strain>
    </source>
</reference>
<dbReference type="InterPro" id="IPR024516">
    <property type="entry name" value="Mce_C"/>
</dbReference>
<feature type="domain" description="Mce/MlaD" evidence="1">
    <location>
        <begin position="31"/>
        <end position="106"/>
    </location>
</feature>
<dbReference type="Pfam" id="PF11887">
    <property type="entry name" value="Mce4_CUP1"/>
    <property type="match status" value="1"/>
</dbReference>
<dbReference type="PANTHER" id="PTHR33371:SF15">
    <property type="entry name" value="LIPOPROTEIN LPRN"/>
    <property type="match status" value="1"/>
</dbReference>
<evidence type="ECO:0000313" key="3">
    <source>
        <dbReference type="EMBL" id="GLZ76842.1"/>
    </source>
</evidence>
<comment type="caution">
    <text evidence="3">The sequence shown here is derived from an EMBL/GenBank/DDBJ whole genome shotgun (WGS) entry which is preliminary data.</text>
</comment>
<dbReference type="RefSeq" id="WP_285661995.1">
    <property type="nucleotide sequence ID" value="NZ_BSTX01000001.1"/>
</dbReference>
<dbReference type="InterPro" id="IPR052336">
    <property type="entry name" value="MlaD_Phospholipid_Transporter"/>
</dbReference>
<dbReference type="PANTHER" id="PTHR33371">
    <property type="entry name" value="INTERMEMBRANE PHOSPHOLIPID TRANSPORT SYSTEM BINDING PROTEIN MLAD-RELATED"/>
    <property type="match status" value="1"/>
</dbReference>